<dbReference type="PANTHER" id="PTHR40266">
    <property type="entry name" value="TOXIN HIGB-1"/>
    <property type="match status" value="1"/>
</dbReference>
<dbReference type="Pfam" id="PF05015">
    <property type="entry name" value="HigB-like_toxin"/>
    <property type="match status" value="1"/>
</dbReference>
<dbReference type="Proteomes" id="UP000295210">
    <property type="component" value="Unassembled WGS sequence"/>
</dbReference>
<dbReference type="OrthoDB" id="9801102at2"/>
<gene>
    <name evidence="1" type="ORF">C7378_3296</name>
</gene>
<organism evidence="1 2">
    <name type="scientific">Acidipila rosea</name>
    <dbReference type="NCBI Taxonomy" id="768535"/>
    <lineage>
        <taxon>Bacteria</taxon>
        <taxon>Pseudomonadati</taxon>
        <taxon>Acidobacteriota</taxon>
        <taxon>Terriglobia</taxon>
        <taxon>Terriglobales</taxon>
        <taxon>Acidobacteriaceae</taxon>
        <taxon>Acidipila</taxon>
    </lineage>
</organism>
<keyword evidence="2" id="KW-1185">Reference proteome</keyword>
<reference evidence="1 2" key="1">
    <citation type="submission" date="2019-03" db="EMBL/GenBank/DDBJ databases">
        <title>Genomic Encyclopedia of Type Strains, Phase IV (KMG-IV): sequencing the most valuable type-strain genomes for metagenomic binning, comparative biology and taxonomic classification.</title>
        <authorList>
            <person name="Goeker M."/>
        </authorList>
    </citation>
    <scope>NUCLEOTIDE SEQUENCE [LARGE SCALE GENOMIC DNA]</scope>
    <source>
        <strain evidence="1 2">DSM 103428</strain>
    </source>
</reference>
<dbReference type="EMBL" id="SMGK01000006">
    <property type="protein sequence ID" value="TCK70906.1"/>
    <property type="molecule type" value="Genomic_DNA"/>
</dbReference>
<evidence type="ECO:0000313" key="1">
    <source>
        <dbReference type="EMBL" id="TCK70906.1"/>
    </source>
</evidence>
<proteinExistence type="predicted"/>
<comment type="caution">
    <text evidence="1">The sequence shown here is derived from an EMBL/GenBank/DDBJ whole genome shotgun (WGS) entry which is preliminary data.</text>
</comment>
<dbReference type="RefSeq" id="WP_131999028.1">
    <property type="nucleotide sequence ID" value="NZ_SMGK01000006.1"/>
</dbReference>
<evidence type="ECO:0000313" key="2">
    <source>
        <dbReference type="Proteomes" id="UP000295210"/>
    </source>
</evidence>
<dbReference type="AlphaFoldDB" id="A0A4R1KZB8"/>
<sequence length="98" mass="11498">MDVRFKDPKLDRLETDPTYDAGFSQAIVTAYRNRMQVIRAAPDERVFYSLKSLHFEKLKGNRSSQHSMRLNKQWRLIIEFEGVAPNKLVAVISIEDYH</sequence>
<dbReference type="PANTHER" id="PTHR40266:SF2">
    <property type="entry name" value="TOXIN HIGB-1"/>
    <property type="match status" value="1"/>
</dbReference>
<dbReference type="SUPFAM" id="SSF143011">
    <property type="entry name" value="RelE-like"/>
    <property type="match status" value="1"/>
</dbReference>
<dbReference type="Gene3D" id="3.30.2310.20">
    <property type="entry name" value="RelE-like"/>
    <property type="match status" value="1"/>
</dbReference>
<accession>A0A4R1KZB8</accession>
<dbReference type="InterPro" id="IPR035093">
    <property type="entry name" value="RelE/ParE_toxin_dom_sf"/>
</dbReference>
<protein>
    <submittedName>
        <fullName evidence="1">Proteic killer suppression protein</fullName>
    </submittedName>
</protein>
<name>A0A4R1KZB8_9BACT</name>
<dbReference type="InterPro" id="IPR007711">
    <property type="entry name" value="HigB-1"/>
</dbReference>